<accession>A0A2Z7AZQ3</accession>
<feature type="compositionally biased region" description="Basic and acidic residues" evidence="2">
    <location>
        <begin position="53"/>
        <end position="102"/>
    </location>
</feature>
<protein>
    <submittedName>
        <fullName evidence="3">Uncharacterized protein</fullName>
    </submittedName>
</protein>
<dbReference type="Proteomes" id="UP000250235">
    <property type="component" value="Unassembled WGS sequence"/>
</dbReference>
<keyword evidence="1" id="KW-0175">Coiled coil</keyword>
<organism evidence="3 4">
    <name type="scientific">Dorcoceras hygrometricum</name>
    <dbReference type="NCBI Taxonomy" id="472368"/>
    <lineage>
        <taxon>Eukaryota</taxon>
        <taxon>Viridiplantae</taxon>
        <taxon>Streptophyta</taxon>
        <taxon>Embryophyta</taxon>
        <taxon>Tracheophyta</taxon>
        <taxon>Spermatophyta</taxon>
        <taxon>Magnoliopsida</taxon>
        <taxon>eudicotyledons</taxon>
        <taxon>Gunneridae</taxon>
        <taxon>Pentapetalae</taxon>
        <taxon>asterids</taxon>
        <taxon>lamiids</taxon>
        <taxon>Lamiales</taxon>
        <taxon>Gesneriaceae</taxon>
        <taxon>Didymocarpoideae</taxon>
        <taxon>Trichosporeae</taxon>
        <taxon>Loxocarpinae</taxon>
        <taxon>Dorcoceras</taxon>
    </lineage>
</organism>
<evidence type="ECO:0000256" key="1">
    <source>
        <dbReference type="SAM" id="Coils"/>
    </source>
</evidence>
<feature type="region of interest" description="Disordered" evidence="2">
    <location>
        <begin position="17"/>
        <end position="39"/>
    </location>
</feature>
<feature type="compositionally biased region" description="Low complexity" evidence="2">
    <location>
        <begin position="111"/>
        <end position="120"/>
    </location>
</feature>
<evidence type="ECO:0000313" key="3">
    <source>
        <dbReference type="EMBL" id="KZV26460.1"/>
    </source>
</evidence>
<sequence length="222" mass="25791">MVHEYRKLSQTFEEVKAENVDLENSSAEPSTVELGKTDSLQIELRYFAADCNRPKKEDRYKRDEKNDDRTKERSKDRRMRTRSDRRPNRKNDRKVLVAEEINKNWADTDSDSSSSSSSSSDSEREEVHCLMANQTSEDEVFDFSNTEFTREDLITALNEMVHEYRKLSQTFEEVKAENVDLENSSAEPSTVELGKTDSLQIELSKLKTENESLRIRSSELES</sequence>
<gene>
    <name evidence="3" type="ORF">F511_33712</name>
</gene>
<proteinExistence type="predicted"/>
<evidence type="ECO:0000256" key="2">
    <source>
        <dbReference type="SAM" id="MobiDB-lite"/>
    </source>
</evidence>
<keyword evidence="4" id="KW-1185">Reference proteome</keyword>
<feature type="coiled-coil region" evidence="1">
    <location>
        <begin position="157"/>
        <end position="216"/>
    </location>
</feature>
<evidence type="ECO:0000313" key="4">
    <source>
        <dbReference type="Proteomes" id="UP000250235"/>
    </source>
</evidence>
<reference evidence="3 4" key="1">
    <citation type="journal article" date="2015" name="Proc. Natl. Acad. Sci. U.S.A.">
        <title>The resurrection genome of Boea hygrometrica: A blueprint for survival of dehydration.</title>
        <authorList>
            <person name="Xiao L."/>
            <person name="Yang G."/>
            <person name="Zhang L."/>
            <person name="Yang X."/>
            <person name="Zhao S."/>
            <person name="Ji Z."/>
            <person name="Zhou Q."/>
            <person name="Hu M."/>
            <person name="Wang Y."/>
            <person name="Chen M."/>
            <person name="Xu Y."/>
            <person name="Jin H."/>
            <person name="Xiao X."/>
            <person name="Hu G."/>
            <person name="Bao F."/>
            <person name="Hu Y."/>
            <person name="Wan P."/>
            <person name="Li L."/>
            <person name="Deng X."/>
            <person name="Kuang T."/>
            <person name="Xiang C."/>
            <person name="Zhu J.K."/>
            <person name="Oliver M.J."/>
            <person name="He Y."/>
        </authorList>
    </citation>
    <scope>NUCLEOTIDE SEQUENCE [LARGE SCALE GENOMIC DNA]</scope>
    <source>
        <strain evidence="4">cv. XS01</strain>
    </source>
</reference>
<name>A0A2Z7AZQ3_9LAMI</name>
<dbReference type="EMBL" id="KV011233">
    <property type="protein sequence ID" value="KZV26460.1"/>
    <property type="molecule type" value="Genomic_DNA"/>
</dbReference>
<dbReference type="AlphaFoldDB" id="A0A2Z7AZQ3"/>
<feature type="region of interest" description="Disordered" evidence="2">
    <location>
        <begin position="53"/>
        <end position="131"/>
    </location>
</feature>